<comment type="caution">
    <text evidence="5">The sequence shown here is derived from an EMBL/GenBank/DDBJ whole genome shotgun (WGS) entry which is preliminary data.</text>
</comment>
<feature type="repeat" description="ANK" evidence="1">
    <location>
        <begin position="69"/>
        <end position="101"/>
    </location>
</feature>
<feature type="coiled-coil region" evidence="2">
    <location>
        <begin position="305"/>
        <end position="332"/>
    </location>
</feature>
<dbReference type="EMBL" id="ASPP01011888">
    <property type="protein sequence ID" value="ETO21162.1"/>
    <property type="molecule type" value="Genomic_DNA"/>
</dbReference>
<feature type="chain" id="PRO_5004975353" evidence="4">
    <location>
        <begin position="19"/>
        <end position="490"/>
    </location>
</feature>
<evidence type="ECO:0000313" key="5">
    <source>
        <dbReference type="EMBL" id="ETO21162.1"/>
    </source>
</evidence>
<keyword evidence="6" id="KW-1185">Reference proteome</keyword>
<keyword evidence="4" id="KW-0732">Signal</keyword>
<evidence type="ECO:0000313" key="6">
    <source>
        <dbReference type="Proteomes" id="UP000023152"/>
    </source>
</evidence>
<evidence type="ECO:0000256" key="3">
    <source>
        <dbReference type="SAM" id="MobiDB-lite"/>
    </source>
</evidence>
<gene>
    <name evidence="5" type="ORF">RFI_16042</name>
</gene>
<accession>X6N772</accession>
<feature type="coiled-coil region" evidence="2">
    <location>
        <begin position="376"/>
        <end position="431"/>
    </location>
</feature>
<dbReference type="AlphaFoldDB" id="X6N772"/>
<sequence>MLGLLLLLSIFWLKVSQSIKANDLQNVVQSIKANELSQFREWVEKSPELTEQKYIPSAAEGKSGEESGKGYTLLDITTIYGRLEMVKYLLDRKAGGNAMESMYYICVDSGEAKAHQRLSEQTQIGFEDREYSTALLDTYLQYKVDINDQSQNPSGMSLLQTCMLNAYIDVTKKLLENSANVCMKVIFVCLFIVCVCVSSKCIKKDKNEASFSLGTNTTFGELLKLQQVTWDLERLKRLEDTDEFTIKHLERLSKAVVAQRPQSQRGTKDQSRDDVHAQTKREQPRDHHKFNHRVDQEHHIDFDHIDKTKRTLDEALSEREKERSRETRVNNEKWDDLKTLRDKKRQEMETWGHFDKEKMKDWTGDNPKDRTVPNKMEKHMKQMRELRDEEEKWRQKLSNDEIDEAQWQSRREELHQKRNKIREEIQLLRHDEPLRERKWKRGVRKGGKLIINRRENTKKWPIMMSCSLCETFSRKFNKQWQFHEFFQQKM</sequence>
<dbReference type="SUPFAM" id="SSF48403">
    <property type="entry name" value="Ankyrin repeat"/>
    <property type="match status" value="1"/>
</dbReference>
<dbReference type="OrthoDB" id="4772757at2759"/>
<feature type="signal peptide" evidence="4">
    <location>
        <begin position="1"/>
        <end position="18"/>
    </location>
</feature>
<name>X6N772_RETFI</name>
<dbReference type="PROSITE" id="PS50088">
    <property type="entry name" value="ANK_REPEAT"/>
    <property type="match status" value="1"/>
</dbReference>
<dbReference type="InterPro" id="IPR002110">
    <property type="entry name" value="Ankyrin_rpt"/>
</dbReference>
<keyword evidence="1" id="KW-0040">ANK repeat</keyword>
<dbReference type="Proteomes" id="UP000023152">
    <property type="component" value="Unassembled WGS sequence"/>
</dbReference>
<evidence type="ECO:0000256" key="2">
    <source>
        <dbReference type="SAM" id="Coils"/>
    </source>
</evidence>
<keyword evidence="2" id="KW-0175">Coiled coil</keyword>
<proteinExistence type="predicted"/>
<feature type="compositionally biased region" description="Basic and acidic residues" evidence="3">
    <location>
        <begin position="266"/>
        <end position="285"/>
    </location>
</feature>
<dbReference type="Gene3D" id="1.25.40.20">
    <property type="entry name" value="Ankyrin repeat-containing domain"/>
    <property type="match status" value="1"/>
</dbReference>
<evidence type="ECO:0000256" key="4">
    <source>
        <dbReference type="SAM" id="SignalP"/>
    </source>
</evidence>
<dbReference type="SMART" id="SM00248">
    <property type="entry name" value="ANK"/>
    <property type="match status" value="2"/>
</dbReference>
<protein>
    <submittedName>
        <fullName evidence="5">Uncharacterized protein</fullName>
    </submittedName>
</protein>
<feature type="region of interest" description="Disordered" evidence="3">
    <location>
        <begin position="255"/>
        <end position="290"/>
    </location>
</feature>
<organism evidence="5 6">
    <name type="scientific">Reticulomyxa filosa</name>
    <dbReference type="NCBI Taxonomy" id="46433"/>
    <lineage>
        <taxon>Eukaryota</taxon>
        <taxon>Sar</taxon>
        <taxon>Rhizaria</taxon>
        <taxon>Retaria</taxon>
        <taxon>Foraminifera</taxon>
        <taxon>Monothalamids</taxon>
        <taxon>Reticulomyxidae</taxon>
        <taxon>Reticulomyxa</taxon>
    </lineage>
</organism>
<dbReference type="InterPro" id="IPR036770">
    <property type="entry name" value="Ankyrin_rpt-contain_sf"/>
</dbReference>
<reference evidence="5 6" key="1">
    <citation type="journal article" date="2013" name="Curr. Biol.">
        <title>The Genome of the Foraminiferan Reticulomyxa filosa.</title>
        <authorList>
            <person name="Glockner G."/>
            <person name="Hulsmann N."/>
            <person name="Schleicher M."/>
            <person name="Noegel A.A."/>
            <person name="Eichinger L."/>
            <person name="Gallinger C."/>
            <person name="Pawlowski J."/>
            <person name="Sierra R."/>
            <person name="Euteneuer U."/>
            <person name="Pillet L."/>
            <person name="Moustafa A."/>
            <person name="Platzer M."/>
            <person name="Groth M."/>
            <person name="Szafranski K."/>
            <person name="Schliwa M."/>
        </authorList>
    </citation>
    <scope>NUCLEOTIDE SEQUENCE [LARGE SCALE GENOMIC DNA]</scope>
</reference>
<evidence type="ECO:0000256" key="1">
    <source>
        <dbReference type="PROSITE-ProRule" id="PRU00023"/>
    </source>
</evidence>